<dbReference type="GO" id="GO:0009381">
    <property type="term" value="F:excinuclease ABC activity"/>
    <property type="evidence" value="ECO:0007669"/>
    <property type="project" value="UniProtKB-UniRule"/>
</dbReference>
<evidence type="ECO:0000256" key="2">
    <source>
        <dbReference type="ARBA" id="ARBA00022763"/>
    </source>
</evidence>
<keyword evidence="4 7" id="KW-0267">Excision nuclease</keyword>
<dbReference type="SMART" id="SM00465">
    <property type="entry name" value="GIYc"/>
    <property type="match status" value="1"/>
</dbReference>
<keyword evidence="2 7" id="KW-0227">DNA damage</keyword>
<dbReference type="PROSITE" id="PS50164">
    <property type="entry name" value="GIY_YIG"/>
    <property type="match status" value="1"/>
</dbReference>
<dbReference type="GO" id="GO:0003677">
    <property type="term" value="F:DNA binding"/>
    <property type="evidence" value="ECO:0007669"/>
    <property type="project" value="UniProtKB-UniRule"/>
</dbReference>
<comment type="function">
    <text evidence="7">The UvrABC repair system catalyzes the recognition and processing of DNA lesions. UvrC both incises the 5' and 3' sides of the lesion. The N-terminal half is responsible for the 3' incision and the C-terminal half is responsible for the 5' incision.</text>
</comment>
<dbReference type="EMBL" id="VJXW01000005">
    <property type="protein sequence ID" value="TRW27055.1"/>
    <property type="molecule type" value="Genomic_DNA"/>
</dbReference>
<dbReference type="PROSITE" id="PS50165">
    <property type="entry name" value="UVRC"/>
    <property type="match status" value="1"/>
</dbReference>
<gene>
    <name evidence="7 11" type="primary">uvrC</name>
    <name evidence="11" type="ORF">FL857_04925</name>
</gene>
<keyword evidence="5 7" id="KW-0234">DNA repair</keyword>
<dbReference type="PROSITE" id="PS50151">
    <property type="entry name" value="UVR"/>
    <property type="match status" value="1"/>
</dbReference>
<dbReference type="InterPro" id="IPR050066">
    <property type="entry name" value="UvrABC_protein_C"/>
</dbReference>
<proteinExistence type="inferred from homology"/>
<dbReference type="GO" id="GO:0005737">
    <property type="term" value="C:cytoplasm"/>
    <property type="evidence" value="ECO:0007669"/>
    <property type="project" value="UniProtKB-SubCell"/>
</dbReference>
<comment type="subunit">
    <text evidence="7">Interacts with UvrB in an incision complex.</text>
</comment>
<dbReference type="Pfam" id="PF08459">
    <property type="entry name" value="UvrC_RNaseH_dom"/>
    <property type="match status" value="1"/>
</dbReference>
<evidence type="ECO:0000256" key="1">
    <source>
        <dbReference type="ARBA" id="ARBA00022490"/>
    </source>
</evidence>
<evidence type="ECO:0000256" key="3">
    <source>
        <dbReference type="ARBA" id="ARBA00022769"/>
    </source>
</evidence>
<dbReference type="Gene3D" id="1.10.150.20">
    <property type="entry name" value="5' to 3' exonuclease, C-terminal subdomain"/>
    <property type="match status" value="1"/>
</dbReference>
<dbReference type="Proteomes" id="UP000319424">
    <property type="component" value="Unassembled WGS sequence"/>
</dbReference>
<dbReference type="SUPFAM" id="SSF47781">
    <property type="entry name" value="RuvA domain 2-like"/>
    <property type="match status" value="1"/>
</dbReference>
<protein>
    <recommendedName>
        <fullName evidence="7">UvrABC system protein C</fullName>
        <shortName evidence="7">Protein UvrC</shortName>
    </recommendedName>
    <alternativeName>
        <fullName evidence="7">Excinuclease ABC subunit C</fullName>
    </alternativeName>
</protein>
<dbReference type="Gene3D" id="3.30.420.340">
    <property type="entry name" value="UvrC, RNAse H endonuclease domain"/>
    <property type="match status" value="1"/>
</dbReference>
<dbReference type="OrthoDB" id="9804933at2"/>
<dbReference type="GO" id="GO:0006289">
    <property type="term" value="P:nucleotide-excision repair"/>
    <property type="evidence" value="ECO:0007669"/>
    <property type="project" value="UniProtKB-UniRule"/>
</dbReference>
<dbReference type="FunFam" id="3.40.1440.10:FF:000001">
    <property type="entry name" value="UvrABC system protein C"/>
    <property type="match status" value="1"/>
</dbReference>
<name>A0A552V9B5_9FIRM</name>
<evidence type="ECO:0000256" key="7">
    <source>
        <dbReference type="HAMAP-Rule" id="MF_00203"/>
    </source>
</evidence>
<dbReference type="Pfam" id="PF01541">
    <property type="entry name" value="GIY-YIG"/>
    <property type="match status" value="1"/>
</dbReference>
<dbReference type="GO" id="GO:0009380">
    <property type="term" value="C:excinuclease repair complex"/>
    <property type="evidence" value="ECO:0007669"/>
    <property type="project" value="InterPro"/>
</dbReference>
<evidence type="ECO:0000259" key="9">
    <source>
        <dbReference type="PROSITE" id="PS50164"/>
    </source>
</evidence>
<dbReference type="Gene3D" id="4.10.860.10">
    <property type="entry name" value="UVR domain"/>
    <property type="match status" value="1"/>
</dbReference>
<dbReference type="Gene3D" id="3.40.1440.10">
    <property type="entry name" value="GIY-YIG endonuclease"/>
    <property type="match status" value="1"/>
</dbReference>
<dbReference type="AlphaFoldDB" id="A0A552V9B5"/>
<reference evidence="11 12" key="1">
    <citation type="submission" date="2019-07" db="EMBL/GenBank/DDBJ databases">
        <title>Criibacterium bergeronii gen. nov., sp. nov. isolated from human clinical samples.</title>
        <authorList>
            <person name="Maheux A.F."/>
            <person name="Boudreau D.K."/>
            <person name="Berube E."/>
            <person name="Brodeur S."/>
            <person name="Bernard K.A."/>
            <person name="Abed J.Y."/>
            <person name="Ducrey E."/>
            <person name="Guay E.F."/>
            <person name="Raymond F."/>
            <person name="Corbeil J."/>
            <person name="Domingo M.-C."/>
            <person name="Roy P.H."/>
            <person name="Boissinot M."/>
            <person name="Tocheva E.I."/>
            <person name="Omar R.F."/>
        </authorList>
    </citation>
    <scope>NUCLEOTIDE SEQUENCE [LARGE SCALE GENOMIC DNA]</scope>
    <source>
        <strain evidence="11 12">CCRI-24246</strain>
    </source>
</reference>
<dbReference type="InterPro" id="IPR000305">
    <property type="entry name" value="GIY-YIG_endonuc"/>
</dbReference>
<dbReference type="InterPro" id="IPR004791">
    <property type="entry name" value="UvrC"/>
</dbReference>
<feature type="domain" description="GIY-YIG" evidence="9">
    <location>
        <begin position="14"/>
        <end position="93"/>
    </location>
</feature>
<evidence type="ECO:0000256" key="6">
    <source>
        <dbReference type="ARBA" id="ARBA00023236"/>
    </source>
</evidence>
<organism evidence="11 12">
    <name type="scientific">Criibacterium bergeronii</name>
    <dbReference type="NCBI Taxonomy" id="1871336"/>
    <lineage>
        <taxon>Bacteria</taxon>
        <taxon>Bacillati</taxon>
        <taxon>Bacillota</taxon>
        <taxon>Clostridia</taxon>
        <taxon>Peptostreptococcales</taxon>
        <taxon>Filifactoraceae</taxon>
        <taxon>Criibacterium</taxon>
    </lineage>
</organism>
<keyword evidence="1 7" id="KW-0963">Cytoplasm</keyword>
<accession>A0A552V9B5</accession>
<dbReference type="InterPro" id="IPR035901">
    <property type="entry name" value="GIY-YIG_endonuc_sf"/>
</dbReference>
<dbReference type="PANTHER" id="PTHR30562">
    <property type="entry name" value="UVRC/OXIDOREDUCTASE"/>
    <property type="match status" value="1"/>
</dbReference>
<dbReference type="Pfam" id="PF22920">
    <property type="entry name" value="UvrC_RNaseH"/>
    <property type="match status" value="1"/>
</dbReference>
<sequence length="606" mass="69932">MTDKLKALIKNLPESSGVYLMKDANKNIIYVGKAKVLKNRVRQYFQSQSNMQSKVRAMVSHIDEFEYIVTNSEMEALILENVLIKRYKPKYNILLRDDKTYPYIKVTVQEDFPRVIKTRRLEKDGAKYFGPYSNAFVVSDMIELIHSAFKIRTCKRDILKSIEKKERPCLNYYIKTCDGPCLGTVSRKKYDDNIAEVIEFLKGKNDDILQNLVDKMKYLASKQEFEEAAIVRDKIDAMKTMLEKQQIVSAIDTHDKDYVAISKKEDLYVIYVFFVRGGKVVGTEHFFFEKEENTLPEVLMQSFLKQYYLGKAYVPKSIFTNIEFEDMELLSTALSQKGNTKIEIKMPIKGEKKSVMEMVEQNAQEALLRNLVVKKEKNSKLAKINEELRATLNLEIEPRKIESYDISNIYGVDSVGGQVVFVDGKKAPKLYRRYKIKTVQGPDDYSSMKEIISRRIKHGEYPDLILLDGGKGHVSVIRKLLFESGVDIPVFGMYKDDHHKTLGLCSDTREYEVEKHSALYVFISSIQEEVHRFAINYHKSLRDKKMGMSALDDISGVGAKRKMAIFKHFKSIDKIKNATLEELLEAGGIDKRTAKNIFEHFHGNKV</sequence>
<evidence type="ECO:0000256" key="4">
    <source>
        <dbReference type="ARBA" id="ARBA00022881"/>
    </source>
</evidence>
<dbReference type="CDD" id="cd10434">
    <property type="entry name" value="GIY-YIG_UvrC_Cho"/>
    <property type="match status" value="1"/>
</dbReference>
<evidence type="ECO:0000313" key="11">
    <source>
        <dbReference type="EMBL" id="TRW27055.1"/>
    </source>
</evidence>
<evidence type="ECO:0000256" key="5">
    <source>
        <dbReference type="ARBA" id="ARBA00023204"/>
    </source>
</evidence>
<keyword evidence="6 7" id="KW-0742">SOS response</keyword>
<keyword evidence="3 7" id="KW-0228">DNA excision</keyword>
<evidence type="ECO:0000259" key="8">
    <source>
        <dbReference type="PROSITE" id="PS50151"/>
    </source>
</evidence>
<dbReference type="InterPro" id="IPR038476">
    <property type="entry name" value="UvrC_RNase_H_dom_sf"/>
</dbReference>
<dbReference type="InterPro" id="IPR047296">
    <property type="entry name" value="GIY-YIG_UvrC_Cho"/>
</dbReference>
<dbReference type="PANTHER" id="PTHR30562:SF1">
    <property type="entry name" value="UVRABC SYSTEM PROTEIN C"/>
    <property type="match status" value="1"/>
</dbReference>
<feature type="domain" description="UvrC family homology region profile" evidence="10">
    <location>
        <begin position="258"/>
        <end position="481"/>
    </location>
</feature>
<dbReference type="NCBIfam" id="TIGR00194">
    <property type="entry name" value="uvrC"/>
    <property type="match status" value="1"/>
</dbReference>
<dbReference type="SUPFAM" id="SSF82771">
    <property type="entry name" value="GIY-YIG endonuclease"/>
    <property type="match status" value="1"/>
</dbReference>
<dbReference type="GO" id="GO:0009432">
    <property type="term" value="P:SOS response"/>
    <property type="evidence" value="ECO:0007669"/>
    <property type="project" value="UniProtKB-UniRule"/>
</dbReference>
<dbReference type="SUPFAM" id="SSF46600">
    <property type="entry name" value="C-terminal UvrC-binding domain of UvrB"/>
    <property type="match status" value="1"/>
</dbReference>
<dbReference type="Pfam" id="PF14520">
    <property type="entry name" value="HHH_5"/>
    <property type="match status" value="1"/>
</dbReference>
<comment type="caution">
    <text evidence="11">The sequence shown here is derived from an EMBL/GenBank/DDBJ whole genome shotgun (WGS) entry which is preliminary data.</text>
</comment>
<dbReference type="HAMAP" id="MF_00203">
    <property type="entry name" value="UvrC"/>
    <property type="match status" value="1"/>
</dbReference>
<dbReference type="InterPro" id="IPR001162">
    <property type="entry name" value="UvrC_RNase_H_dom"/>
</dbReference>
<dbReference type="InterPro" id="IPR010994">
    <property type="entry name" value="RuvA_2-like"/>
</dbReference>
<dbReference type="InterPro" id="IPR036876">
    <property type="entry name" value="UVR_dom_sf"/>
</dbReference>
<dbReference type="Pfam" id="PF02151">
    <property type="entry name" value="UVR"/>
    <property type="match status" value="1"/>
</dbReference>
<comment type="similarity">
    <text evidence="7">Belongs to the UvrC family.</text>
</comment>
<evidence type="ECO:0000259" key="10">
    <source>
        <dbReference type="PROSITE" id="PS50165"/>
    </source>
</evidence>
<dbReference type="InterPro" id="IPR001943">
    <property type="entry name" value="UVR_dom"/>
</dbReference>
<evidence type="ECO:0000313" key="12">
    <source>
        <dbReference type="Proteomes" id="UP000319424"/>
    </source>
</evidence>
<feature type="domain" description="UVR" evidence="8">
    <location>
        <begin position="206"/>
        <end position="241"/>
    </location>
</feature>
<comment type="subcellular location">
    <subcellularLocation>
        <location evidence="7">Cytoplasm</location>
    </subcellularLocation>
</comment>